<comment type="caution">
    <text evidence="2">The sequence shown here is derived from an EMBL/GenBank/DDBJ whole genome shotgun (WGS) entry which is preliminary data.</text>
</comment>
<proteinExistence type="predicted"/>
<gene>
    <name evidence="2" type="ORF">BDN70DRAFT_995986</name>
</gene>
<evidence type="ECO:0008006" key="4">
    <source>
        <dbReference type="Google" id="ProtNLM"/>
    </source>
</evidence>
<accession>A0A9P6CWU9</accession>
<dbReference type="Gene3D" id="1.20.1280.50">
    <property type="match status" value="1"/>
</dbReference>
<feature type="compositionally biased region" description="Basic and acidic residues" evidence="1">
    <location>
        <begin position="141"/>
        <end position="150"/>
    </location>
</feature>
<feature type="region of interest" description="Disordered" evidence="1">
    <location>
        <begin position="126"/>
        <end position="150"/>
    </location>
</feature>
<dbReference type="OrthoDB" id="2837156at2759"/>
<dbReference type="SUPFAM" id="SSF52047">
    <property type="entry name" value="RNI-like"/>
    <property type="match status" value="1"/>
</dbReference>
<evidence type="ECO:0000313" key="3">
    <source>
        <dbReference type="Proteomes" id="UP000807469"/>
    </source>
</evidence>
<dbReference type="AlphaFoldDB" id="A0A9P6CWU9"/>
<dbReference type="InterPro" id="IPR032675">
    <property type="entry name" value="LRR_dom_sf"/>
</dbReference>
<evidence type="ECO:0000313" key="2">
    <source>
        <dbReference type="EMBL" id="KAF9476005.1"/>
    </source>
</evidence>
<dbReference type="Proteomes" id="UP000807469">
    <property type="component" value="Unassembled WGS sequence"/>
</dbReference>
<dbReference type="EMBL" id="MU155310">
    <property type="protein sequence ID" value="KAF9476005.1"/>
    <property type="molecule type" value="Genomic_DNA"/>
</dbReference>
<sequence>MLAGLEIKRQKLKEQLNVHHDRLTQCLPSEIVAEIFELCIPNDYMDLDLGRARSRFALCAPLVLSSVSRRWRDVACSTPRLWKTLLLYFPSPHSELYPTVSFIDEWIQRATQHPLSILLRITSHEAKPGNDVDSDSGSDSSRSEVQARNKEEDPAIPIIKLLNLYSHRWQELKFKGPTSLLRHLLIDDKNSPQLHTLHLENRNLFRPRPNLTSLQPRRLKSLQIAGNMLKSVVFDWSNLTKLNLDHCTLSECFEGLRRAPHLIECKFSCTRTTVLDPEDYTFPLPREPITQPALQELQIPAPYYKKIFPMLICPSLKSLALDLAGHKRVQVPSVIEFLRKSGCHLESFSFVNDASLSQTDITLICQEIPTLQSLFMRLYTSNASSVPPILYAHLSEFLDETIDGKRKPKYLPALQSFHVELGKLHELEPMLGIFGIPSRGSEGRRHRRTLEYMTICADIVSSSALNQSAFDRIGKETLKAILRLKEAGVKWKIRYGPDREDMIEPAIEHYGLSSLPSPAQNITI</sequence>
<dbReference type="Gene3D" id="3.80.10.10">
    <property type="entry name" value="Ribonuclease Inhibitor"/>
    <property type="match status" value="1"/>
</dbReference>
<protein>
    <recommendedName>
        <fullName evidence="4">F-box domain-containing protein</fullName>
    </recommendedName>
</protein>
<organism evidence="2 3">
    <name type="scientific">Pholiota conissans</name>
    <dbReference type="NCBI Taxonomy" id="109636"/>
    <lineage>
        <taxon>Eukaryota</taxon>
        <taxon>Fungi</taxon>
        <taxon>Dikarya</taxon>
        <taxon>Basidiomycota</taxon>
        <taxon>Agaricomycotina</taxon>
        <taxon>Agaricomycetes</taxon>
        <taxon>Agaricomycetidae</taxon>
        <taxon>Agaricales</taxon>
        <taxon>Agaricineae</taxon>
        <taxon>Strophariaceae</taxon>
        <taxon>Pholiota</taxon>
    </lineage>
</organism>
<reference evidence="2" key="1">
    <citation type="submission" date="2020-11" db="EMBL/GenBank/DDBJ databases">
        <authorList>
            <consortium name="DOE Joint Genome Institute"/>
            <person name="Ahrendt S."/>
            <person name="Riley R."/>
            <person name="Andreopoulos W."/>
            <person name="Labutti K."/>
            <person name="Pangilinan J."/>
            <person name="Ruiz-Duenas F.J."/>
            <person name="Barrasa J.M."/>
            <person name="Sanchez-Garcia M."/>
            <person name="Camarero S."/>
            <person name="Miyauchi S."/>
            <person name="Serrano A."/>
            <person name="Linde D."/>
            <person name="Babiker R."/>
            <person name="Drula E."/>
            <person name="Ayuso-Fernandez I."/>
            <person name="Pacheco R."/>
            <person name="Padilla G."/>
            <person name="Ferreira P."/>
            <person name="Barriuso J."/>
            <person name="Kellner H."/>
            <person name="Castanera R."/>
            <person name="Alfaro M."/>
            <person name="Ramirez L."/>
            <person name="Pisabarro A.G."/>
            <person name="Kuo A."/>
            <person name="Tritt A."/>
            <person name="Lipzen A."/>
            <person name="He G."/>
            <person name="Yan M."/>
            <person name="Ng V."/>
            <person name="Cullen D."/>
            <person name="Martin F."/>
            <person name="Rosso M.-N."/>
            <person name="Henrissat B."/>
            <person name="Hibbett D."/>
            <person name="Martinez A.T."/>
            <person name="Grigoriev I.V."/>
        </authorList>
    </citation>
    <scope>NUCLEOTIDE SEQUENCE</scope>
    <source>
        <strain evidence="2">CIRM-BRFM 674</strain>
    </source>
</reference>
<name>A0A9P6CWU9_9AGAR</name>
<evidence type="ECO:0000256" key="1">
    <source>
        <dbReference type="SAM" id="MobiDB-lite"/>
    </source>
</evidence>
<keyword evidence="3" id="KW-1185">Reference proteome</keyword>